<keyword evidence="3" id="KW-1185">Reference proteome</keyword>
<accession>G3ARK5</accession>
<dbReference type="OrthoDB" id="10518225at2759"/>
<dbReference type="HOGENOM" id="CLU_484985_0_0_1"/>
<dbReference type="KEGG" id="spaa:SPAPADRAFT_51346"/>
<sequence length="562" mass="64186">MATYGNRKRNKRVRLSTSSTSFSDDLFSNDEIPSPSESFNKSPKKFISVRTTLEKDTSVKNLTQTLLNIADPPKEEKKVPKEKSKVKRKPKSVPRSTTKKSKPNKIIRSNAWDDLFNSIEEQPVIILANEQSSASEESETETNEVSFEIDFDSICKETTPTQPEPKRIVPKPQPKQKTYASDRTYLLDDNVELHVKQELTNEISSRHDFDNCEAILNVNDLRSSSNGMNTLYYILDGLSGTRSVLVSSLLELLVLVQGKISQSDLNKVVLAVKEIRWSDDIVVKLVSSVCYRVCTNHKEVLAQLESVLDKVILGLSTVIEITKFSRVNQNLAKPYLEPCFDIGFLREIQKQNLVNWPVILAILELLESSQRNNTDLLEILEVYFQDSKLIGLDVEKLTPLFEESFLRLDQDKNTEFDSRIIRVFIVLTTNYEKKVVQEIYDSKWTHIIFGFLDRTYRDANPESLSLCLLLLGLLMNLVEWDLIEVDVPIIANNMAQLEALDNQHNNEIKSYIIGYNAIVLSHLQIKYSSQLTINRSKLKTWLTQFQPTAAISGKVYILLQSI</sequence>
<feature type="compositionally biased region" description="Basic residues" evidence="1">
    <location>
        <begin position="84"/>
        <end position="105"/>
    </location>
</feature>
<name>G3ARK5_SPAPN</name>
<protein>
    <recommendedName>
        <fullName evidence="4">Wings apart-like protein C-terminal domain-containing protein</fullName>
    </recommendedName>
</protein>
<dbReference type="AlphaFoldDB" id="G3ARK5"/>
<dbReference type="GeneID" id="18871547"/>
<organism evidence="3">
    <name type="scientific">Spathaspora passalidarum (strain NRRL Y-27907 / 11-Y1)</name>
    <dbReference type="NCBI Taxonomy" id="619300"/>
    <lineage>
        <taxon>Eukaryota</taxon>
        <taxon>Fungi</taxon>
        <taxon>Dikarya</taxon>
        <taxon>Ascomycota</taxon>
        <taxon>Saccharomycotina</taxon>
        <taxon>Pichiomycetes</taxon>
        <taxon>Debaryomycetaceae</taxon>
        <taxon>Spathaspora</taxon>
    </lineage>
</organism>
<dbReference type="OMA" id="ANEMSIM"/>
<proteinExistence type="predicted"/>
<feature type="region of interest" description="Disordered" evidence="1">
    <location>
        <begin position="1"/>
        <end position="44"/>
    </location>
</feature>
<feature type="compositionally biased region" description="Basic and acidic residues" evidence="1">
    <location>
        <begin position="72"/>
        <end position="83"/>
    </location>
</feature>
<evidence type="ECO:0000313" key="3">
    <source>
        <dbReference type="Proteomes" id="UP000000709"/>
    </source>
</evidence>
<gene>
    <name evidence="2" type="ORF">SPAPADRAFT_51346</name>
</gene>
<dbReference type="Proteomes" id="UP000000709">
    <property type="component" value="Unassembled WGS sequence"/>
</dbReference>
<dbReference type="RefSeq" id="XP_007376104.1">
    <property type="nucleotide sequence ID" value="XM_007376042.1"/>
</dbReference>
<feature type="compositionally biased region" description="Basic residues" evidence="1">
    <location>
        <begin position="1"/>
        <end position="14"/>
    </location>
</feature>
<feature type="compositionally biased region" description="Low complexity" evidence="1">
    <location>
        <begin position="15"/>
        <end position="26"/>
    </location>
</feature>
<dbReference type="InParanoid" id="G3ARK5"/>
<evidence type="ECO:0008006" key="4">
    <source>
        <dbReference type="Google" id="ProtNLM"/>
    </source>
</evidence>
<dbReference type="EMBL" id="GL996503">
    <property type="protein sequence ID" value="EGW31326.1"/>
    <property type="molecule type" value="Genomic_DNA"/>
</dbReference>
<feature type="region of interest" description="Disordered" evidence="1">
    <location>
        <begin position="64"/>
        <end position="105"/>
    </location>
</feature>
<evidence type="ECO:0000313" key="2">
    <source>
        <dbReference type="EMBL" id="EGW31326.1"/>
    </source>
</evidence>
<reference evidence="2 3" key="1">
    <citation type="journal article" date="2011" name="Proc. Natl. Acad. Sci. U.S.A.">
        <title>Comparative genomics of xylose-fermenting fungi for enhanced biofuel production.</title>
        <authorList>
            <person name="Wohlbach D.J."/>
            <person name="Kuo A."/>
            <person name="Sato T.K."/>
            <person name="Potts K.M."/>
            <person name="Salamov A.A."/>
            <person name="LaButti K.M."/>
            <person name="Sun H."/>
            <person name="Clum A."/>
            <person name="Pangilinan J.L."/>
            <person name="Lindquist E.A."/>
            <person name="Lucas S."/>
            <person name="Lapidus A."/>
            <person name="Jin M."/>
            <person name="Gunawan C."/>
            <person name="Balan V."/>
            <person name="Dale B.E."/>
            <person name="Jeffries T.W."/>
            <person name="Zinkel R."/>
            <person name="Barry K.W."/>
            <person name="Grigoriev I.V."/>
            <person name="Gasch A.P."/>
        </authorList>
    </citation>
    <scope>NUCLEOTIDE SEQUENCE [LARGE SCALE GENOMIC DNA]</scope>
    <source>
        <strain evidence="3">NRRL Y-27907 / 11-Y1</strain>
    </source>
</reference>
<evidence type="ECO:0000256" key="1">
    <source>
        <dbReference type="SAM" id="MobiDB-lite"/>
    </source>
</evidence>